<keyword evidence="1" id="KW-0812">Transmembrane</keyword>
<dbReference type="AlphaFoldDB" id="A0AA35SWI7"/>
<accession>A0AA35SWI7</accession>
<feature type="transmembrane region" description="Helical" evidence="1">
    <location>
        <begin position="181"/>
        <end position="202"/>
    </location>
</feature>
<keyword evidence="3" id="KW-1185">Reference proteome</keyword>
<gene>
    <name evidence="2" type="ORF">GBAR_LOCUS20567</name>
</gene>
<keyword evidence="1" id="KW-1133">Transmembrane helix</keyword>
<evidence type="ECO:0000313" key="2">
    <source>
        <dbReference type="EMBL" id="CAI8036722.1"/>
    </source>
</evidence>
<feature type="transmembrane region" description="Helical" evidence="1">
    <location>
        <begin position="94"/>
        <end position="115"/>
    </location>
</feature>
<organism evidence="2 3">
    <name type="scientific">Geodia barretti</name>
    <name type="common">Barrett's horny sponge</name>
    <dbReference type="NCBI Taxonomy" id="519541"/>
    <lineage>
        <taxon>Eukaryota</taxon>
        <taxon>Metazoa</taxon>
        <taxon>Porifera</taxon>
        <taxon>Demospongiae</taxon>
        <taxon>Heteroscleromorpha</taxon>
        <taxon>Tetractinellida</taxon>
        <taxon>Astrophorina</taxon>
        <taxon>Geodiidae</taxon>
        <taxon>Geodia</taxon>
    </lineage>
</organism>
<proteinExistence type="predicted"/>
<keyword evidence="1" id="KW-0472">Membrane</keyword>
<dbReference type="EMBL" id="CASHTH010002890">
    <property type="protein sequence ID" value="CAI8036722.1"/>
    <property type="molecule type" value="Genomic_DNA"/>
</dbReference>
<evidence type="ECO:0000313" key="3">
    <source>
        <dbReference type="Proteomes" id="UP001174909"/>
    </source>
</evidence>
<name>A0AA35SWI7_GEOBA</name>
<protein>
    <submittedName>
        <fullName evidence="2">Uncharacterized protein</fullName>
    </submittedName>
</protein>
<dbReference type="Proteomes" id="UP001174909">
    <property type="component" value="Unassembled WGS sequence"/>
</dbReference>
<evidence type="ECO:0000256" key="1">
    <source>
        <dbReference type="SAM" id="Phobius"/>
    </source>
</evidence>
<feature type="transmembrane region" description="Helical" evidence="1">
    <location>
        <begin position="62"/>
        <end position="82"/>
    </location>
</feature>
<sequence length="204" mass="21506">MRAAAAHWIDSNLSAGTRLAAGLLLAASLVAQEDLLLRGAQALAFASLAWLVQPRLRLRRTIVFLAATVAFNLLTPAGRVLLQIGGVVVTEGALMVGAGKAASLGGLLFLSRLMVDPRLRLPGTAGALVSSTMTFLARLMEERVRFRLRSPVRSLDQTLLAAGSAPHEAVRVRRAGSTTMMGRVCAVAVLVLCGCAVVWGRLRG</sequence>
<comment type="caution">
    <text evidence="2">The sequence shown here is derived from an EMBL/GenBank/DDBJ whole genome shotgun (WGS) entry which is preliminary data.</text>
</comment>
<reference evidence="2" key="1">
    <citation type="submission" date="2023-03" db="EMBL/GenBank/DDBJ databases">
        <authorList>
            <person name="Steffen K."/>
            <person name="Cardenas P."/>
        </authorList>
    </citation>
    <scope>NUCLEOTIDE SEQUENCE</scope>
</reference>